<feature type="transmembrane region" description="Helical" evidence="6">
    <location>
        <begin position="327"/>
        <end position="344"/>
    </location>
</feature>
<evidence type="ECO:0000256" key="3">
    <source>
        <dbReference type="ARBA" id="ARBA00022692"/>
    </source>
</evidence>
<comment type="subcellular location">
    <subcellularLocation>
        <location evidence="1">Cell membrane</location>
        <topology evidence="1">Multi-pass membrane protein</topology>
    </subcellularLocation>
</comment>
<dbReference type="AlphaFoldDB" id="A0A6F8YYN3"/>
<evidence type="ECO:0000256" key="5">
    <source>
        <dbReference type="ARBA" id="ARBA00023136"/>
    </source>
</evidence>
<feature type="transmembrane region" description="Helical" evidence="6">
    <location>
        <begin position="356"/>
        <end position="382"/>
    </location>
</feature>
<accession>A0A6F8YYN3</accession>
<evidence type="ECO:0000256" key="1">
    <source>
        <dbReference type="ARBA" id="ARBA00004651"/>
    </source>
</evidence>
<feature type="transmembrane region" description="Helical" evidence="6">
    <location>
        <begin position="579"/>
        <end position="603"/>
    </location>
</feature>
<sequence>MTVLLGARIAFAGGRESVARVALMAGGVAVGVVLLLFSLAAMPALQGRIDRLAWHRTSADSPPTAPDRALWLPTTDWYDGRQLVRVHVAALGARPPVPPGMERLPGPGEVFVSPELATLMASVPADQLADRFPGRVAGTVGPDGLISPDELVAVVGRAPDELRATAGAYEISGIERPGDPIDLRGPLRVAVVVLAVLLIGPVVIFVSMVTRVGAARRERRFAAIRLAGATRWQTGVLAAVETAVAAVAGTAAGWAGHTLLRPLVADRVRVDGTSLVAADLVAPSWQLVVALAGMPVVAVVATLVALHRVQITPLGAHRRARRRPPTARRLVPLAAGVAGVAYLGERGGGDGSDPTIAMMGVATPLSILLGLVLAGPWACMWASRALAALSRRAPVLIAARRIAADPYTAFRAVGGVAIAAFVATAIAIGSAVGSEGDAGPSALDGGVVAVDARGVPDADLAPLMSAGAVVARAGAGGRLVVPCAGLARVSDLSCPLPASFGDGRPPAGILSSTTGFAEPGPGDELLPLAALYVPTDGTVAARERVRTLVAAAAPYALARTEADWSHNDELGVDGFAGGFQLATAFVLLVAACSLTVGVVAGLMERRRPFALLRAAGVRLGELRLVALLETAAPLVLTAAGGMATAFVVMLLAVPRAQWALPGPDFFAGAAAAVAATIAVCLVTWPLMDVATRHENTRFE</sequence>
<reference evidence="8 9" key="2">
    <citation type="submission" date="2020-03" db="EMBL/GenBank/DDBJ databases">
        <authorList>
            <person name="Ichikawa N."/>
            <person name="Kimura A."/>
            <person name="Kitahashi Y."/>
            <person name="Uohara A."/>
        </authorList>
    </citation>
    <scope>NUCLEOTIDE SEQUENCE [LARGE SCALE GENOMIC DNA]</scope>
    <source>
        <strain evidence="8 9">NBRC 105367</strain>
    </source>
</reference>
<dbReference type="KEGG" id="psuu:Psuf_082640"/>
<evidence type="ECO:0000256" key="4">
    <source>
        <dbReference type="ARBA" id="ARBA00022989"/>
    </source>
</evidence>
<dbReference type="RefSeq" id="WP_173163509.1">
    <property type="nucleotide sequence ID" value="NZ_AP022871.1"/>
</dbReference>
<dbReference type="Proteomes" id="UP000503011">
    <property type="component" value="Chromosome"/>
</dbReference>
<evidence type="ECO:0000313" key="9">
    <source>
        <dbReference type="Proteomes" id="UP000503011"/>
    </source>
</evidence>
<dbReference type="EMBL" id="AP022871">
    <property type="protein sequence ID" value="BCB90951.1"/>
    <property type="molecule type" value="Genomic_DNA"/>
</dbReference>
<keyword evidence="5 6" id="KW-0472">Membrane</keyword>
<keyword evidence="4 6" id="KW-1133">Transmembrane helix</keyword>
<feature type="transmembrane region" description="Helical" evidence="6">
    <location>
        <begin position="21"/>
        <end position="45"/>
    </location>
</feature>
<dbReference type="Pfam" id="PF02687">
    <property type="entry name" value="FtsX"/>
    <property type="match status" value="2"/>
</dbReference>
<feature type="transmembrane region" description="Helical" evidence="6">
    <location>
        <begin position="285"/>
        <end position="306"/>
    </location>
</feature>
<name>A0A6F8YYN3_9ACTN</name>
<feature type="transmembrane region" description="Helical" evidence="6">
    <location>
        <begin position="189"/>
        <end position="214"/>
    </location>
</feature>
<gene>
    <name evidence="8" type="ORF">Psuf_082640</name>
</gene>
<evidence type="ECO:0000313" key="8">
    <source>
        <dbReference type="EMBL" id="BCB90951.1"/>
    </source>
</evidence>
<keyword evidence="9" id="KW-1185">Reference proteome</keyword>
<keyword evidence="3 6" id="KW-0812">Transmembrane</keyword>
<protein>
    <recommendedName>
        <fullName evidence="7">ABC3 transporter permease C-terminal domain-containing protein</fullName>
    </recommendedName>
</protein>
<evidence type="ECO:0000256" key="2">
    <source>
        <dbReference type="ARBA" id="ARBA00022475"/>
    </source>
</evidence>
<feature type="transmembrane region" description="Helical" evidence="6">
    <location>
        <begin position="235"/>
        <end position="255"/>
    </location>
</feature>
<keyword evidence="2" id="KW-1003">Cell membrane</keyword>
<feature type="domain" description="ABC3 transporter permease C-terminal" evidence="7">
    <location>
        <begin position="583"/>
        <end position="684"/>
    </location>
</feature>
<dbReference type="InterPro" id="IPR003838">
    <property type="entry name" value="ABC3_permease_C"/>
</dbReference>
<feature type="transmembrane region" description="Helical" evidence="6">
    <location>
        <begin position="409"/>
        <end position="432"/>
    </location>
</feature>
<feature type="transmembrane region" description="Helical" evidence="6">
    <location>
        <begin position="665"/>
        <end position="687"/>
    </location>
</feature>
<feature type="transmembrane region" description="Helical" evidence="6">
    <location>
        <begin position="624"/>
        <end position="653"/>
    </location>
</feature>
<evidence type="ECO:0000256" key="6">
    <source>
        <dbReference type="SAM" id="Phobius"/>
    </source>
</evidence>
<evidence type="ECO:0000259" key="7">
    <source>
        <dbReference type="Pfam" id="PF02687"/>
    </source>
</evidence>
<feature type="domain" description="ABC3 transporter permease C-terminal" evidence="7">
    <location>
        <begin position="193"/>
        <end position="307"/>
    </location>
</feature>
<proteinExistence type="predicted"/>
<reference evidence="8 9" key="1">
    <citation type="submission" date="2020-03" db="EMBL/GenBank/DDBJ databases">
        <title>Whole genome shotgun sequence of Phytohabitans suffuscus NBRC 105367.</title>
        <authorList>
            <person name="Komaki H."/>
            <person name="Tamura T."/>
        </authorList>
    </citation>
    <scope>NUCLEOTIDE SEQUENCE [LARGE SCALE GENOMIC DNA]</scope>
    <source>
        <strain evidence="8 9">NBRC 105367</strain>
    </source>
</reference>
<dbReference type="GO" id="GO:0005886">
    <property type="term" value="C:plasma membrane"/>
    <property type="evidence" value="ECO:0007669"/>
    <property type="project" value="UniProtKB-SubCell"/>
</dbReference>
<organism evidence="8 9">
    <name type="scientific">Phytohabitans suffuscus</name>
    <dbReference type="NCBI Taxonomy" id="624315"/>
    <lineage>
        <taxon>Bacteria</taxon>
        <taxon>Bacillati</taxon>
        <taxon>Actinomycetota</taxon>
        <taxon>Actinomycetes</taxon>
        <taxon>Micromonosporales</taxon>
        <taxon>Micromonosporaceae</taxon>
    </lineage>
</organism>